<reference evidence="4" key="1">
    <citation type="journal article" date="2019" name="Int. J. Syst. Evol. Microbiol.">
        <title>The Global Catalogue of Microorganisms (GCM) 10K type strain sequencing project: providing services to taxonomists for standard genome sequencing and annotation.</title>
        <authorList>
            <consortium name="The Broad Institute Genomics Platform"/>
            <consortium name="The Broad Institute Genome Sequencing Center for Infectious Disease"/>
            <person name="Wu L."/>
            <person name="Ma J."/>
        </authorList>
    </citation>
    <scope>NUCLEOTIDE SEQUENCE [LARGE SCALE GENOMIC DNA]</scope>
    <source>
        <strain evidence="4">KCTC 42730</strain>
    </source>
</reference>
<dbReference type="SUPFAM" id="SSF88659">
    <property type="entry name" value="Sigma3 and sigma4 domains of RNA polymerase sigma factors"/>
    <property type="match status" value="1"/>
</dbReference>
<evidence type="ECO:0000313" key="3">
    <source>
        <dbReference type="EMBL" id="MFC3031065.1"/>
    </source>
</evidence>
<evidence type="ECO:0000256" key="1">
    <source>
        <dbReference type="SAM" id="SignalP"/>
    </source>
</evidence>
<feature type="signal peptide" evidence="1">
    <location>
        <begin position="1"/>
        <end position="20"/>
    </location>
</feature>
<protein>
    <submittedName>
        <fullName evidence="3">ECF-type sigma factor</fullName>
    </submittedName>
</protein>
<dbReference type="Pfam" id="PF07638">
    <property type="entry name" value="Sigma70_ECF"/>
    <property type="match status" value="1"/>
</dbReference>
<gene>
    <name evidence="3" type="ORF">ACFOEE_00775</name>
</gene>
<feature type="domain" description="RNA polymerase sigma-70 ECF-like HTH" evidence="2">
    <location>
        <begin position="53"/>
        <end position="180"/>
    </location>
</feature>
<dbReference type="InterPro" id="IPR013324">
    <property type="entry name" value="RNA_pol_sigma_r3/r4-like"/>
</dbReference>
<sequence>MLWIAGMPVVTSAAFSAANAAHLFNSPDIYFLVKQLAQSHKAVVCDAELDWHSTTALVHEVYLKLQQNRVALITDDERALLRQLSQVCRCVIVDLVRKQQAEKRQQQDDVEPAALLDMKLLQLDKVLTELEQSYPEQTQAALLYYFGKLNRDDIAKVQQISPRTVDNYLNFIRAAVKAELLSA</sequence>
<evidence type="ECO:0000313" key="4">
    <source>
        <dbReference type="Proteomes" id="UP001595453"/>
    </source>
</evidence>
<comment type="caution">
    <text evidence="3">The sequence shown here is derived from an EMBL/GenBank/DDBJ whole genome shotgun (WGS) entry which is preliminary data.</text>
</comment>
<dbReference type="EMBL" id="JBHRSD010000001">
    <property type="protein sequence ID" value="MFC3031065.1"/>
    <property type="molecule type" value="Genomic_DNA"/>
</dbReference>
<keyword evidence="4" id="KW-1185">Reference proteome</keyword>
<organism evidence="3 4">
    <name type="scientific">Pseudoalteromonas fenneropenaei</name>
    <dbReference type="NCBI Taxonomy" id="1737459"/>
    <lineage>
        <taxon>Bacteria</taxon>
        <taxon>Pseudomonadati</taxon>
        <taxon>Pseudomonadota</taxon>
        <taxon>Gammaproteobacteria</taxon>
        <taxon>Alteromonadales</taxon>
        <taxon>Pseudoalteromonadaceae</taxon>
        <taxon>Pseudoalteromonas</taxon>
    </lineage>
</organism>
<dbReference type="RefSeq" id="WP_377119927.1">
    <property type="nucleotide sequence ID" value="NZ_JBHRSD010000001.1"/>
</dbReference>
<keyword evidence="1" id="KW-0732">Signal</keyword>
<accession>A0ABV7CEH7</accession>
<dbReference type="Proteomes" id="UP001595453">
    <property type="component" value="Unassembled WGS sequence"/>
</dbReference>
<evidence type="ECO:0000259" key="2">
    <source>
        <dbReference type="Pfam" id="PF07638"/>
    </source>
</evidence>
<feature type="chain" id="PRO_5046319795" evidence="1">
    <location>
        <begin position="21"/>
        <end position="183"/>
    </location>
</feature>
<name>A0ABV7CEH7_9GAMM</name>
<dbReference type="Gene3D" id="1.10.10.10">
    <property type="entry name" value="Winged helix-like DNA-binding domain superfamily/Winged helix DNA-binding domain"/>
    <property type="match status" value="1"/>
</dbReference>
<proteinExistence type="predicted"/>
<dbReference type="InterPro" id="IPR036388">
    <property type="entry name" value="WH-like_DNA-bd_sf"/>
</dbReference>
<dbReference type="InterPro" id="IPR053812">
    <property type="entry name" value="HTH_Sigma70_ECF-like"/>
</dbReference>